<dbReference type="InterPro" id="IPR029063">
    <property type="entry name" value="SAM-dependent_MTases_sf"/>
</dbReference>
<dbReference type="GO" id="GO:0008168">
    <property type="term" value="F:methyltransferase activity"/>
    <property type="evidence" value="ECO:0007669"/>
    <property type="project" value="UniProtKB-KW"/>
</dbReference>
<evidence type="ECO:0000256" key="2">
    <source>
        <dbReference type="ARBA" id="ARBA00022679"/>
    </source>
</evidence>
<dbReference type="GO" id="GO:0008610">
    <property type="term" value="P:lipid biosynthetic process"/>
    <property type="evidence" value="ECO:0007669"/>
    <property type="project" value="InterPro"/>
</dbReference>
<dbReference type="PANTHER" id="PTHR40048:SF1">
    <property type="entry name" value="RHAMNOSYL O-METHYLTRANSFERASE"/>
    <property type="match status" value="1"/>
</dbReference>
<keyword evidence="2" id="KW-0808">Transferase</keyword>
<dbReference type="GeneID" id="99984975"/>
<dbReference type="RefSeq" id="WP_090256539.1">
    <property type="nucleotide sequence ID" value="NZ_FOIR01000001.1"/>
</dbReference>
<evidence type="ECO:0000313" key="4">
    <source>
        <dbReference type="Proteomes" id="UP000199437"/>
    </source>
</evidence>
<organism evidence="3 4">
    <name type="scientific">Roseivirga pacifica</name>
    <dbReference type="NCBI Taxonomy" id="1267423"/>
    <lineage>
        <taxon>Bacteria</taxon>
        <taxon>Pseudomonadati</taxon>
        <taxon>Bacteroidota</taxon>
        <taxon>Cytophagia</taxon>
        <taxon>Cytophagales</taxon>
        <taxon>Roseivirgaceae</taxon>
        <taxon>Roseivirga</taxon>
    </lineage>
</organism>
<protein>
    <submittedName>
        <fullName evidence="3">Cephalosporin hydroxylase</fullName>
    </submittedName>
</protein>
<evidence type="ECO:0000313" key="3">
    <source>
        <dbReference type="EMBL" id="SEV85171.1"/>
    </source>
</evidence>
<sequence>MSLLKKVFNQFRSANVNSDIVFQTNLKLIEKAHHQTSYRGVTMVKCPFDLVLYQMIISEVCPDLIIEIGTKKGGSALYFADLLRNIGCGEVHTIDIEQAVDEKVLKAKNITLFEGGWQNYLLENCQGFKRIMVIDDGSHVYDEVLAAFEKFNKLVSVGSYYIIEDGIIDQLNIKKAWYNGGPLKASLDILDKEPSFVFDKKYNDFFGPNATFNPLGYLKKV</sequence>
<dbReference type="Proteomes" id="UP000199437">
    <property type="component" value="Unassembled WGS sequence"/>
</dbReference>
<keyword evidence="4" id="KW-1185">Reference proteome</keyword>
<dbReference type="STRING" id="1267423.SAMN05216290_0211"/>
<dbReference type="EMBL" id="FOIR01000001">
    <property type="protein sequence ID" value="SEV85171.1"/>
    <property type="molecule type" value="Genomic_DNA"/>
</dbReference>
<dbReference type="Pfam" id="PF04989">
    <property type="entry name" value="RMNT_CmcI"/>
    <property type="match status" value="1"/>
</dbReference>
<proteinExistence type="predicted"/>
<dbReference type="PANTHER" id="PTHR40048">
    <property type="entry name" value="RHAMNOSYL O-METHYLTRANSFERASE"/>
    <property type="match status" value="1"/>
</dbReference>
<keyword evidence="1" id="KW-0489">Methyltransferase</keyword>
<accession>A0A1I0MCR6</accession>
<reference evidence="4" key="1">
    <citation type="submission" date="2016-10" db="EMBL/GenBank/DDBJ databases">
        <authorList>
            <person name="Varghese N."/>
            <person name="Submissions S."/>
        </authorList>
    </citation>
    <scope>NUCLEOTIDE SEQUENCE [LARGE SCALE GENOMIC DNA]</scope>
    <source>
        <strain evidence="4">CGMCC 1.12402</strain>
    </source>
</reference>
<dbReference type="InterPro" id="IPR007072">
    <property type="entry name" value="RNMT_CmcI"/>
</dbReference>
<dbReference type="GO" id="GO:0005886">
    <property type="term" value="C:plasma membrane"/>
    <property type="evidence" value="ECO:0007669"/>
    <property type="project" value="TreeGrafter"/>
</dbReference>
<dbReference type="SUPFAM" id="SSF53335">
    <property type="entry name" value="S-adenosyl-L-methionine-dependent methyltransferases"/>
    <property type="match status" value="1"/>
</dbReference>
<dbReference type="GO" id="GO:0032259">
    <property type="term" value="P:methylation"/>
    <property type="evidence" value="ECO:0007669"/>
    <property type="project" value="UniProtKB-KW"/>
</dbReference>
<name>A0A1I0MCR6_9BACT</name>
<dbReference type="Gene3D" id="3.40.50.150">
    <property type="entry name" value="Vaccinia Virus protein VP39"/>
    <property type="match status" value="1"/>
</dbReference>
<dbReference type="GO" id="GO:0071770">
    <property type="term" value="P:DIM/DIP cell wall layer assembly"/>
    <property type="evidence" value="ECO:0007669"/>
    <property type="project" value="TreeGrafter"/>
</dbReference>
<dbReference type="AlphaFoldDB" id="A0A1I0MCR6"/>
<gene>
    <name evidence="3" type="ORF">SAMN05216290_0211</name>
</gene>
<evidence type="ECO:0000256" key="1">
    <source>
        <dbReference type="ARBA" id="ARBA00022603"/>
    </source>
</evidence>
<dbReference type="OrthoDB" id="189417at2"/>